<dbReference type="SUPFAM" id="SSF49764">
    <property type="entry name" value="HSP20-like chaperones"/>
    <property type="match status" value="1"/>
</dbReference>
<evidence type="ECO:0000256" key="3">
    <source>
        <dbReference type="SAM" id="MobiDB-lite"/>
    </source>
</evidence>
<feature type="region of interest" description="Disordered" evidence="3">
    <location>
        <begin position="1"/>
        <end position="21"/>
    </location>
</feature>
<evidence type="ECO:0000313" key="5">
    <source>
        <dbReference type="EMBL" id="CAM77338.1"/>
    </source>
</evidence>
<evidence type="ECO:0000256" key="2">
    <source>
        <dbReference type="RuleBase" id="RU003616"/>
    </source>
</evidence>
<dbReference type="AlphaFoldDB" id="A4U381"/>
<dbReference type="PANTHER" id="PTHR11527">
    <property type="entry name" value="HEAT-SHOCK PROTEIN 20 FAMILY MEMBER"/>
    <property type="match status" value="1"/>
</dbReference>
<dbReference type="CDD" id="cd06464">
    <property type="entry name" value="ACD_sHsps-like"/>
    <property type="match status" value="1"/>
</dbReference>
<proteinExistence type="inferred from homology"/>
<sequence>MADKASRHVLMHGPASAESGSHPLVGLRDEVDRLFHSFFPAAFGRSMFDLDPLRLGALRLMDDMTPQVDVKELADHYEIDAELPGVEVKDVKVTIDNGMLDIRGEKHGEHMDDQGAVHVSERSFGSFARAFRLPEDADADTADAEFVNGVLKVKVPKQEGKGPKVKDIEIKAH</sequence>
<dbReference type="InterPro" id="IPR002068">
    <property type="entry name" value="A-crystallin/Hsp20_dom"/>
</dbReference>
<dbReference type="InterPro" id="IPR031107">
    <property type="entry name" value="Small_HSP"/>
</dbReference>
<accession>A4U381</accession>
<name>A4U381_9PROT</name>
<organism evidence="5">
    <name type="scientific">Magnetospirillum gryphiswaldense</name>
    <dbReference type="NCBI Taxonomy" id="55518"/>
    <lineage>
        <taxon>Bacteria</taxon>
        <taxon>Pseudomonadati</taxon>
        <taxon>Pseudomonadota</taxon>
        <taxon>Alphaproteobacteria</taxon>
        <taxon>Rhodospirillales</taxon>
        <taxon>Rhodospirillaceae</taxon>
        <taxon>Magnetospirillum</taxon>
    </lineage>
</organism>
<keyword evidence="5" id="KW-0346">Stress response</keyword>
<dbReference type="Gene3D" id="2.60.40.790">
    <property type="match status" value="1"/>
</dbReference>
<feature type="domain" description="SHSP" evidence="4">
    <location>
        <begin position="59"/>
        <end position="173"/>
    </location>
</feature>
<dbReference type="RefSeq" id="WP_158699552.1">
    <property type="nucleotide sequence ID" value="NZ_CP027527.1"/>
</dbReference>
<evidence type="ECO:0000256" key="1">
    <source>
        <dbReference type="PROSITE-ProRule" id="PRU00285"/>
    </source>
</evidence>
<comment type="similarity">
    <text evidence="1 2">Belongs to the small heat shock protein (HSP20) family.</text>
</comment>
<dbReference type="InterPro" id="IPR008978">
    <property type="entry name" value="HSP20-like_chaperone"/>
</dbReference>
<evidence type="ECO:0000259" key="4">
    <source>
        <dbReference type="PROSITE" id="PS01031"/>
    </source>
</evidence>
<dbReference type="Pfam" id="PF00011">
    <property type="entry name" value="HSP20"/>
    <property type="match status" value="1"/>
</dbReference>
<dbReference type="EMBL" id="CU459003">
    <property type="protein sequence ID" value="CAM77338.1"/>
    <property type="molecule type" value="Genomic_DNA"/>
</dbReference>
<dbReference type="PROSITE" id="PS01031">
    <property type="entry name" value="SHSP"/>
    <property type="match status" value="1"/>
</dbReference>
<protein>
    <submittedName>
        <fullName evidence="5">Heat shock protein Hsp20</fullName>
    </submittedName>
</protein>
<reference evidence="5" key="1">
    <citation type="journal article" date="2007" name="J. Bacteriol.">
        <title>Comparative genome analysis of four magnetotactic bacteria reveals a complex set of group-specific genes implicated in magnetosome biomineralization and function.</title>
        <authorList>
            <person name="Richter M."/>
            <person name="Kube M."/>
            <person name="Bazylinski D.A."/>
            <person name="Lombardot T."/>
            <person name="Gloeckner F.O."/>
            <person name="Reinhardt R."/>
            <person name="Schueler D."/>
        </authorList>
    </citation>
    <scope>NUCLEOTIDE SEQUENCE</scope>
    <source>
        <strain evidence="5">MSR-1</strain>
    </source>
</reference>
<gene>
    <name evidence="5" type="ORF">MGR_2524</name>
</gene>